<dbReference type="EMBL" id="SDRB02013831">
    <property type="protein sequence ID" value="THF93910.1"/>
    <property type="molecule type" value="Genomic_DNA"/>
</dbReference>
<name>A0A4S4CVF5_CAMSN</name>
<keyword evidence="2" id="KW-0472">Membrane</keyword>
<comment type="caution">
    <text evidence="3">The sequence shown here is derived from an EMBL/GenBank/DDBJ whole genome shotgun (WGS) entry which is preliminary data.</text>
</comment>
<gene>
    <name evidence="3" type="ORF">TEA_026734</name>
</gene>
<evidence type="ECO:0000256" key="2">
    <source>
        <dbReference type="SAM" id="Phobius"/>
    </source>
</evidence>
<keyword evidence="2" id="KW-1133">Transmembrane helix</keyword>
<evidence type="ECO:0000313" key="4">
    <source>
        <dbReference type="Proteomes" id="UP000306102"/>
    </source>
</evidence>
<dbReference type="AlphaFoldDB" id="A0A4S4CVF5"/>
<sequence>MMATKSESDITSLAPSSPSRSPKRPVYYVQSPSRDSQDGDKSSSMQATPNYNSPIESPSHPSFGRHSRNSSSSRFSGIFRSSSGRKGGRKRNDKGWPECNVILEEGKYDEFDDDKRFTRRFQALLAVLSFVVLFTVFCLIIWGAGRNYKAKVSVKSLVVNNIYIGEGSDFTGVPTKMLTMNGSLRIGVYNPATFFGIHISSTPINLLYSAITVATGQLRKYSQPRKSHRIVLVNLEGTKVPLYGAGSSLTTASNTNAVQVPLTLQFEIRSRGNVVGKLVRTKHTVQISCPLVIDSTSTKPIKFKKDSCLNS</sequence>
<reference evidence="3 4" key="1">
    <citation type="journal article" date="2018" name="Proc. Natl. Acad. Sci. U.S.A.">
        <title>Draft genome sequence of Camellia sinensis var. sinensis provides insights into the evolution of the tea genome and tea quality.</title>
        <authorList>
            <person name="Wei C."/>
            <person name="Yang H."/>
            <person name="Wang S."/>
            <person name="Zhao J."/>
            <person name="Liu C."/>
            <person name="Gao L."/>
            <person name="Xia E."/>
            <person name="Lu Y."/>
            <person name="Tai Y."/>
            <person name="She G."/>
            <person name="Sun J."/>
            <person name="Cao H."/>
            <person name="Tong W."/>
            <person name="Gao Q."/>
            <person name="Li Y."/>
            <person name="Deng W."/>
            <person name="Jiang X."/>
            <person name="Wang W."/>
            <person name="Chen Q."/>
            <person name="Zhang S."/>
            <person name="Li H."/>
            <person name="Wu J."/>
            <person name="Wang P."/>
            <person name="Li P."/>
            <person name="Shi C."/>
            <person name="Zheng F."/>
            <person name="Jian J."/>
            <person name="Huang B."/>
            <person name="Shan D."/>
            <person name="Shi M."/>
            <person name="Fang C."/>
            <person name="Yue Y."/>
            <person name="Li F."/>
            <person name="Li D."/>
            <person name="Wei S."/>
            <person name="Han B."/>
            <person name="Jiang C."/>
            <person name="Yin Y."/>
            <person name="Xia T."/>
            <person name="Zhang Z."/>
            <person name="Bennetzen J.L."/>
            <person name="Zhao S."/>
            <person name="Wan X."/>
        </authorList>
    </citation>
    <scope>NUCLEOTIDE SEQUENCE [LARGE SCALE GENOMIC DNA]</scope>
    <source>
        <strain evidence="4">cv. Shuchazao</strain>
        <tissue evidence="3">Leaf</tissue>
    </source>
</reference>
<evidence type="ECO:0000313" key="3">
    <source>
        <dbReference type="EMBL" id="THF93910.1"/>
    </source>
</evidence>
<dbReference type="PANTHER" id="PTHR31852">
    <property type="entry name" value="LATE EMBRYOGENESIS ABUNDANT (LEA) HYDROXYPROLINE-RICH GLYCOPROTEIN FAMILY"/>
    <property type="match status" value="1"/>
</dbReference>
<feature type="region of interest" description="Disordered" evidence="1">
    <location>
        <begin position="1"/>
        <end position="96"/>
    </location>
</feature>
<dbReference type="STRING" id="542762.A0A4S4CVF5"/>
<keyword evidence="4" id="KW-1185">Reference proteome</keyword>
<organism evidence="3 4">
    <name type="scientific">Camellia sinensis var. sinensis</name>
    <name type="common">China tea</name>
    <dbReference type="NCBI Taxonomy" id="542762"/>
    <lineage>
        <taxon>Eukaryota</taxon>
        <taxon>Viridiplantae</taxon>
        <taxon>Streptophyta</taxon>
        <taxon>Embryophyta</taxon>
        <taxon>Tracheophyta</taxon>
        <taxon>Spermatophyta</taxon>
        <taxon>Magnoliopsida</taxon>
        <taxon>eudicotyledons</taxon>
        <taxon>Gunneridae</taxon>
        <taxon>Pentapetalae</taxon>
        <taxon>asterids</taxon>
        <taxon>Ericales</taxon>
        <taxon>Theaceae</taxon>
        <taxon>Camellia</taxon>
    </lineage>
</organism>
<feature type="compositionally biased region" description="Polar residues" evidence="1">
    <location>
        <begin position="42"/>
        <end position="60"/>
    </location>
</feature>
<accession>A0A4S4CVF5</accession>
<protein>
    <submittedName>
        <fullName evidence="3">Uncharacterized protein</fullName>
    </submittedName>
</protein>
<dbReference type="Proteomes" id="UP000306102">
    <property type="component" value="Unassembled WGS sequence"/>
</dbReference>
<keyword evidence="2" id="KW-0812">Transmembrane</keyword>
<evidence type="ECO:0000256" key="1">
    <source>
        <dbReference type="SAM" id="MobiDB-lite"/>
    </source>
</evidence>
<feature type="transmembrane region" description="Helical" evidence="2">
    <location>
        <begin position="123"/>
        <end position="145"/>
    </location>
</feature>
<feature type="compositionally biased region" description="Low complexity" evidence="1">
    <location>
        <begin position="69"/>
        <end position="84"/>
    </location>
</feature>
<dbReference type="InterPro" id="IPR055301">
    <property type="entry name" value="Lea14-like_2"/>
</dbReference>
<proteinExistence type="predicted"/>